<evidence type="ECO:0000313" key="3">
    <source>
        <dbReference type="Proteomes" id="UP000078546"/>
    </source>
</evidence>
<dbReference type="Proteomes" id="UP000078560">
    <property type="component" value="Unassembled WGS sequence"/>
</dbReference>
<protein>
    <submittedName>
        <fullName evidence="2">Uncharacterized protein</fullName>
    </submittedName>
</protein>
<dbReference type="EMBL" id="FLQU01000543">
    <property type="protein sequence ID" value="SBS87096.1"/>
    <property type="molecule type" value="Genomic_DNA"/>
</dbReference>
<sequence>MKIEHSEEYTRMKSTRENAELGTNLKCYPQNGVNQNTNLSFSNEYHLRDRVTNYGDTKKTSECLCGDVSQRQEGISCPLHISNDDKGIPTIVKKNIYINHKEEEVKYVYTLVSFKNYNIFFITHNGKFASWVHTYNVMLPFSVEQEAEIIFGERNYPFLEMFCLNFMKDHASLLKYKPVMFAISLYKMCFHDTDILTQIFAHVSDIVKSHA</sequence>
<dbReference type="Proteomes" id="UP000078546">
    <property type="component" value="Unassembled WGS sequence"/>
</dbReference>
<dbReference type="EMBL" id="FLQV01000693">
    <property type="protein sequence ID" value="SBS97376.1"/>
    <property type="molecule type" value="Genomic_DNA"/>
</dbReference>
<reference evidence="2" key="1">
    <citation type="submission" date="2016-05" db="EMBL/GenBank/DDBJ databases">
        <authorList>
            <person name="Lavstsen T."/>
            <person name="Jespersen J.S."/>
        </authorList>
    </citation>
    <scope>NUCLEOTIDE SEQUENCE [LARGE SCALE GENOMIC DNA]</scope>
</reference>
<evidence type="ECO:0000313" key="4">
    <source>
        <dbReference type="Proteomes" id="UP000078560"/>
    </source>
</evidence>
<evidence type="ECO:0000313" key="1">
    <source>
        <dbReference type="EMBL" id="SBS87096.1"/>
    </source>
</evidence>
<dbReference type="VEuPathDB" id="PlasmoDB:PocGH01_13020300"/>
<proteinExistence type="predicted"/>
<accession>A0A1A8X122</accession>
<name>A0A1A8X122_PLAOA</name>
<organism evidence="2 3">
    <name type="scientific">Plasmodium ovale curtisi</name>
    <dbReference type="NCBI Taxonomy" id="864141"/>
    <lineage>
        <taxon>Eukaryota</taxon>
        <taxon>Sar</taxon>
        <taxon>Alveolata</taxon>
        <taxon>Apicomplexa</taxon>
        <taxon>Aconoidasida</taxon>
        <taxon>Haemosporida</taxon>
        <taxon>Plasmodiidae</taxon>
        <taxon>Plasmodium</taxon>
        <taxon>Plasmodium (Plasmodium)</taxon>
    </lineage>
</organism>
<dbReference type="AlphaFoldDB" id="A0A1A8X122"/>
<gene>
    <name evidence="2" type="ORF">POVCU1_037720</name>
    <name evidence="1" type="ORF">POVCU2_0040840</name>
</gene>
<evidence type="ECO:0000313" key="2">
    <source>
        <dbReference type="EMBL" id="SBS97376.1"/>
    </source>
</evidence>
<reference evidence="3 4" key="2">
    <citation type="submission" date="2016-05" db="EMBL/GenBank/DDBJ databases">
        <authorList>
            <person name="Naeem Raeece"/>
        </authorList>
    </citation>
    <scope>NUCLEOTIDE SEQUENCE [LARGE SCALE GENOMIC DNA]</scope>
</reference>